<keyword evidence="4" id="KW-0408">Iron</keyword>
<comment type="cofactor">
    <cofactor evidence="1">
        <name>[4Fe-4S] cluster</name>
        <dbReference type="ChEBI" id="CHEBI:49883"/>
    </cofactor>
</comment>
<dbReference type="InParanoid" id="D9PZ26"/>
<gene>
    <name evidence="7" type="ordered locus">ASAC_1408</name>
</gene>
<dbReference type="InterPro" id="IPR013785">
    <property type="entry name" value="Aldolase_TIM"/>
</dbReference>
<dbReference type="GeneID" id="9499665"/>
<dbReference type="GO" id="GO:0051536">
    <property type="term" value="F:iron-sulfur cluster binding"/>
    <property type="evidence" value="ECO:0007669"/>
    <property type="project" value="UniProtKB-KW"/>
</dbReference>
<evidence type="ECO:0000313" key="8">
    <source>
        <dbReference type="Proteomes" id="UP000000346"/>
    </source>
</evidence>
<dbReference type="PANTHER" id="PTHR43273">
    <property type="entry name" value="ANAEROBIC SULFATASE-MATURATING ENZYME HOMOLOG ASLB-RELATED"/>
    <property type="match status" value="1"/>
</dbReference>
<dbReference type="SFLD" id="SFLDS00029">
    <property type="entry name" value="Radical_SAM"/>
    <property type="match status" value="1"/>
</dbReference>
<dbReference type="AlphaFoldDB" id="D9PZ26"/>
<dbReference type="KEGG" id="asc:ASAC_1408"/>
<keyword evidence="2" id="KW-0949">S-adenosyl-L-methionine</keyword>
<evidence type="ECO:0000256" key="5">
    <source>
        <dbReference type="ARBA" id="ARBA00023014"/>
    </source>
</evidence>
<dbReference type="InterPro" id="IPR023885">
    <property type="entry name" value="4Fe4S-binding_SPASM_dom"/>
</dbReference>
<dbReference type="NCBIfam" id="TIGR04085">
    <property type="entry name" value="rSAM_more_4Fe4S"/>
    <property type="match status" value="1"/>
</dbReference>
<dbReference type="GO" id="GO:0046872">
    <property type="term" value="F:metal ion binding"/>
    <property type="evidence" value="ECO:0007669"/>
    <property type="project" value="UniProtKB-KW"/>
</dbReference>
<dbReference type="eggNOG" id="arCOG00938">
    <property type="taxonomic scope" value="Archaea"/>
</dbReference>
<name>D9PZ26_ACIS3</name>
<evidence type="ECO:0000256" key="1">
    <source>
        <dbReference type="ARBA" id="ARBA00001966"/>
    </source>
</evidence>
<evidence type="ECO:0000259" key="6">
    <source>
        <dbReference type="PROSITE" id="PS51918"/>
    </source>
</evidence>
<dbReference type="PROSITE" id="PS51918">
    <property type="entry name" value="RADICAL_SAM"/>
    <property type="match status" value="1"/>
</dbReference>
<dbReference type="SUPFAM" id="SSF102114">
    <property type="entry name" value="Radical SAM enzymes"/>
    <property type="match status" value="1"/>
</dbReference>
<sequence length="351" mass="39917">MLWLVFTTGFCNLRCDYCGGSFPSKVVPYTVRYDIEKLKRLVEADPQATVIFYGGEPLANPRFVEEFMDRVRARRYGVQTNGTLYRLLPDPYWKRMSVALLSIDGRESVTDRHRGRGVYRRVLEAARHLKSLGVETIARMAVTQDTDIYEDVMHLLGLGLFDKVHWQLDVVWSPRWDFEGWAERSYLPGVRRLVDLFISELRRGRVLKIIPILGVVSAHFFGGYPGSPCGAGYRSVAVSTDGRVLACPIAVYERWAELGTVDGGFRLMGPYLAKECASCPYRRYCGGRCLYASIERDWGEEGFTAVDRVTRAYLDAVLSIIPEVERLVKEGAVRLEDLRYDPTEDSTEVIP</sequence>
<protein>
    <submittedName>
        <fullName evidence="7">Radical SAM domain protein</fullName>
    </submittedName>
</protein>
<dbReference type="CDD" id="cd01335">
    <property type="entry name" value="Radical_SAM"/>
    <property type="match status" value="1"/>
</dbReference>
<organism evidence="7 8">
    <name type="scientific">Acidilobus saccharovorans (strain DSM 16705 / JCM 18335 / VKM B-2471 / 345-15)</name>
    <dbReference type="NCBI Taxonomy" id="666510"/>
    <lineage>
        <taxon>Archaea</taxon>
        <taxon>Thermoproteota</taxon>
        <taxon>Thermoprotei</taxon>
        <taxon>Acidilobales</taxon>
        <taxon>Acidilobaceae</taxon>
        <taxon>Acidilobus</taxon>
    </lineage>
</organism>
<dbReference type="NCBIfam" id="TIGR04084">
    <property type="entry name" value="rSAM_AF0577"/>
    <property type="match status" value="1"/>
</dbReference>
<proteinExistence type="predicted"/>
<evidence type="ECO:0000313" key="7">
    <source>
        <dbReference type="EMBL" id="ADL19813.1"/>
    </source>
</evidence>
<dbReference type="EMBL" id="CP001742">
    <property type="protein sequence ID" value="ADL19813.1"/>
    <property type="molecule type" value="Genomic_DNA"/>
</dbReference>
<dbReference type="SFLD" id="SFLDG01104">
    <property type="entry name" value="Uncharacterised_Radical_SAM_Su"/>
    <property type="match status" value="1"/>
</dbReference>
<dbReference type="InterPro" id="IPR007197">
    <property type="entry name" value="rSAM"/>
</dbReference>
<dbReference type="InterPro" id="IPR058240">
    <property type="entry name" value="rSAM_sf"/>
</dbReference>
<dbReference type="HOGENOM" id="CLU_777602_0_0_2"/>
<dbReference type="SFLD" id="SFLDG01067">
    <property type="entry name" value="SPASM/twitch_domain_containing"/>
    <property type="match status" value="1"/>
</dbReference>
<evidence type="ECO:0000256" key="3">
    <source>
        <dbReference type="ARBA" id="ARBA00022723"/>
    </source>
</evidence>
<keyword evidence="3" id="KW-0479">Metal-binding</keyword>
<evidence type="ECO:0000256" key="2">
    <source>
        <dbReference type="ARBA" id="ARBA00022691"/>
    </source>
</evidence>
<dbReference type="GO" id="GO:0016491">
    <property type="term" value="F:oxidoreductase activity"/>
    <property type="evidence" value="ECO:0007669"/>
    <property type="project" value="InterPro"/>
</dbReference>
<keyword evidence="5" id="KW-0411">Iron-sulfur</keyword>
<accession>D9PZ26</accession>
<dbReference type="Pfam" id="PF04055">
    <property type="entry name" value="Radical_SAM"/>
    <property type="match status" value="1"/>
</dbReference>
<dbReference type="InterPro" id="IPR023819">
    <property type="entry name" value="Pep-mod_rSAM_AF0577"/>
</dbReference>
<keyword evidence="8" id="KW-1185">Reference proteome</keyword>
<dbReference type="InterPro" id="IPR023867">
    <property type="entry name" value="Sulphatase_maturase_rSAM"/>
</dbReference>
<dbReference type="Gene3D" id="3.20.20.70">
    <property type="entry name" value="Aldolase class I"/>
    <property type="match status" value="1"/>
</dbReference>
<feature type="domain" description="Radical SAM core" evidence="6">
    <location>
        <begin position="1"/>
        <end position="203"/>
    </location>
</feature>
<dbReference type="RefSeq" id="WP_013267325.1">
    <property type="nucleotide sequence ID" value="NC_014374.1"/>
</dbReference>
<dbReference type="PANTHER" id="PTHR43273:SF2">
    <property type="entry name" value="RADICAL SAM CORE DOMAIN-CONTAINING PROTEIN"/>
    <property type="match status" value="1"/>
</dbReference>
<dbReference type="Proteomes" id="UP000000346">
    <property type="component" value="Chromosome"/>
</dbReference>
<dbReference type="OrthoDB" id="30736at2157"/>
<evidence type="ECO:0000256" key="4">
    <source>
        <dbReference type="ARBA" id="ARBA00023004"/>
    </source>
</evidence>
<reference evidence="7 8" key="1">
    <citation type="journal article" date="2010" name="Appl. Environ. Microbiol.">
        <title>The genome sequence of the crenarchaeon Acidilobus saccharovorans supports a new order, Acidilobales, and suggests an important ecological role in terrestrial acidic hot springs.</title>
        <authorList>
            <person name="Mardanov A.V."/>
            <person name="Svetlitchnyi V.A."/>
            <person name="Beletsky A.V."/>
            <person name="Prokofeva M.I."/>
            <person name="Bonch-Osmolovskaya E.A."/>
            <person name="Ravin N.V."/>
            <person name="Skryabin K.G."/>
        </authorList>
    </citation>
    <scope>NUCLEOTIDE SEQUENCE [LARGE SCALE GENOMIC DNA]</scope>
    <source>
        <strain evidence="8">DSM 16705 / JCM 18335 / VKM B-2471 / 345-15</strain>
    </source>
</reference>
<dbReference type="STRING" id="666510.ASAC_1408"/>